<dbReference type="eggNOG" id="COG1413">
    <property type="taxonomic scope" value="Bacteria"/>
</dbReference>
<dbReference type="PANTHER" id="PTHR43215">
    <property type="entry name" value="RADIAL SPOKE HEAD 1 HOMOLOG"/>
    <property type="match status" value="1"/>
</dbReference>
<dbReference type="EMBL" id="JH600070">
    <property type="protein sequence ID" value="EIJ44285.1"/>
    <property type="molecule type" value="Genomic_DNA"/>
</dbReference>
<dbReference type="InterPro" id="IPR003409">
    <property type="entry name" value="MORN"/>
</dbReference>
<dbReference type="HOGENOM" id="CLU_693822_0_0_6"/>
<evidence type="ECO:0000313" key="3">
    <source>
        <dbReference type="Proteomes" id="UP000005744"/>
    </source>
</evidence>
<accession>I3CKZ2</accession>
<evidence type="ECO:0000313" key="2">
    <source>
        <dbReference type="EMBL" id="EIJ44285.1"/>
    </source>
</evidence>
<dbReference type="SMART" id="SM00698">
    <property type="entry name" value="MORN"/>
    <property type="match status" value="8"/>
</dbReference>
<dbReference type="PANTHER" id="PTHR43215:SF14">
    <property type="entry name" value="RADIAL SPOKE HEAD 1 HOMOLOG"/>
    <property type="match status" value="1"/>
</dbReference>
<dbReference type="RefSeq" id="WP_002692214.1">
    <property type="nucleotide sequence ID" value="NZ_JH600070.1"/>
</dbReference>
<reference evidence="2 3" key="1">
    <citation type="submission" date="2011-11" db="EMBL/GenBank/DDBJ databases">
        <title>Improved High-Quality Draft sequence of Beggiatoa alba B18lD.</title>
        <authorList>
            <consortium name="US DOE Joint Genome Institute"/>
            <person name="Lucas S."/>
            <person name="Han J."/>
            <person name="Lapidus A."/>
            <person name="Cheng J.-F."/>
            <person name="Goodwin L."/>
            <person name="Pitluck S."/>
            <person name="Peters L."/>
            <person name="Mikhailova N."/>
            <person name="Held B."/>
            <person name="Detter J.C."/>
            <person name="Han C."/>
            <person name="Tapia R."/>
            <person name="Land M."/>
            <person name="Hauser L."/>
            <person name="Kyrpides N."/>
            <person name="Ivanova N."/>
            <person name="Pagani I."/>
            <person name="Samuel K."/>
            <person name="Teske A."/>
            <person name="Mueller J."/>
            <person name="Woyke T."/>
        </authorList>
    </citation>
    <scope>NUCLEOTIDE SEQUENCE [LARGE SCALE GENOMIC DNA]</scope>
    <source>
        <strain evidence="2 3">B18LD</strain>
    </source>
</reference>
<dbReference type="eggNOG" id="COG4642">
    <property type="taxonomic scope" value="Bacteria"/>
</dbReference>
<dbReference type="OrthoDB" id="5623369at2"/>
<gene>
    <name evidence="2" type="ORF">BegalDRAFT_3471</name>
</gene>
<dbReference type="AlphaFoldDB" id="I3CKZ2"/>
<proteinExistence type="predicted"/>
<dbReference type="Proteomes" id="UP000005744">
    <property type="component" value="Unassembled WGS sequence"/>
</dbReference>
<organism evidence="2 3">
    <name type="scientific">Beggiatoa alba B18LD</name>
    <dbReference type="NCBI Taxonomy" id="395493"/>
    <lineage>
        <taxon>Bacteria</taxon>
        <taxon>Pseudomonadati</taxon>
        <taxon>Pseudomonadota</taxon>
        <taxon>Gammaproteobacteria</taxon>
        <taxon>Thiotrichales</taxon>
        <taxon>Thiotrichaceae</taxon>
        <taxon>Beggiatoa</taxon>
    </lineage>
</organism>
<dbReference type="Pfam" id="PF02493">
    <property type="entry name" value="MORN"/>
    <property type="match status" value="8"/>
</dbReference>
<keyword evidence="1" id="KW-0677">Repeat</keyword>
<sequence length="397" mass="45237">MHDLPREKLTELLQRYGTTLCHNAKRLESLLRDACAGEYQREIFVLTHALKQGIAREVFHPKLDTPSQILTTRLAQRLHDNLGFDKNLALWAVQSWLTVSNSFPPHQRFIPERPKHLPVLFQSLQSHPTPTSTQLPEESLTTQFMTLPDNSRYQGELHDGKPHGNGIQIYPDGYQYEGMFYQGQRQGNGKEDTQTGEHYEGEFYANQRHGKGMLTLANGDSYSGEFTHGHFNESTGTAVLHFLDGKCYEGETREHQPHGQGKLSYPNGESYEGEFWEGAYHGWGVLHQHNGNYYEGEFRDNKRHGYGTLIYANGSRYQGHFRHGNYNGQGTLQFANGSQYDGNFKDGKFNGYGVFISINGKQQKGIWQNNQLLESKLDETIALKNKVSKFSDGTEKI</sequence>
<dbReference type="SUPFAM" id="SSF82185">
    <property type="entry name" value="Histone H3 K4-specific methyltransferase SET7/9 N-terminal domain"/>
    <property type="match status" value="2"/>
</dbReference>
<evidence type="ECO:0008006" key="4">
    <source>
        <dbReference type="Google" id="ProtNLM"/>
    </source>
</evidence>
<protein>
    <recommendedName>
        <fullName evidence="4">MORN repeat protein</fullName>
    </recommendedName>
</protein>
<keyword evidence="3" id="KW-1185">Reference proteome</keyword>
<dbReference type="STRING" id="395493.BegalDRAFT_3471"/>
<name>I3CKZ2_9GAMM</name>
<evidence type="ECO:0000256" key="1">
    <source>
        <dbReference type="ARBA" id="ARBA00022737"/>
    </source>
</evidence>
<dbReference type="Gene3D" id="2.20.110.10">
    <property type="entry name" value="Histone H3 K4-specific methyltransferase SET7/9 N-terminal domain"/>
    <property type="match status" value="4"/>
</dbReference>